<feature type="transmembrane region" description="Helical" evidence="8">
    <location>
        <begin position="434"/>
        <end position="453"/>
    </location>
</feature>
<feature type="transmembrane region" description="Helical" evidence="8">
    <location>
        <begin position="379"/>
        <end position="397"/>
    </location>
</feature>
<sequence>MFVVVGAGLRALALAAWWPVSTTLADSWPYAYYATADEFGNPQHPAGYSLFLSAGGWITRDVGAYTIVQHLLAIGAAVLLYFAVKRMCGSPWPGLVGAAVILLGPDQIYLEHTIMSEALFVPLMVAGIYAVARSFDAPERWWPWPILAAALICASAITRSAGLFLLPVVAIAFVFVRPRPWLPRWRPIVAFVGTATVLMLGFATANTISHDRFEFAPTTGWHLYARVAPFAWCGDFEPPKGTAWLCERSTPETRPGADWYLYDPASPVNRRYEGGIGVQQGAGDDLLNEWAQAVVLHQPKTYIENVWPDIWAYFFPGSYRWAPGKGTDLDGQLDWTGPINAVGEKATERGMQSFFNHFTVTRDQDLLGILHDYQRKIRFGATALTISTLLIFAGLLVGPRRNRIAAFVLGIGGLATFVLSSLSIIYIGRYMIPSAGLVAAGGAVGLLSLIGIVRGRLQRRRPAPVATASA</sequence>
<evidence type="ECO:0000313" key="10">
    <source>
        <dbReference type="Proteomes" id="UP001284601"/>
    </source>
</evidence>
<evidence type="ECO:0000256" key="1">
    <source>
        <dbReference type="ARBA" id="ARBA00004651"/>
    </source>
</evidence>
<dbReference type="Proteomes" id="UP001284601">
    <property type="component" value="Unassembled WGS sequence"/>
</dbReference>
<feature type="transmembrane region" description="Helical" evidence="8">
    <location>
        <begin position="404"/>
        <end position="428"/>
    </location>
</feature>
<evidence type="ECO:0000256" key="5">
    <source>
        <dbReference type="ARBA" id="ARBA00022692"/>
    </source>
</evidence>
<keyword evidence="5 8" id="KW-0812">Transmembrane</keyword>
<evidence type="ECO:0000256" key="4">
    <source>
        <dbReference type="ARBA" id="ARBA00022679"/>
    </source>
</evidence>
<accession>A0ABU4HK27</accession>
<feature type="transmembrane region" description="Helical" evidence="8">
    <location>
        <begin position="114"/>
        <end position="132"/>
    </location>
</feature>
<feature type="transmembrane region" description="Helical" evidence="8">
    <location>
        <begin position="188"/>
        <end position="208"/>
    </location>
</feature>
<dbReference type="PANTHER" id="PTHR33908">
    <property type="entry name" value="MANNOSYLTRANSFERASE YKCB-RELATED"/>
    <property type="match status" value="1"/>
</dbReference>
<evidence type="ECO:0000256" key="2">
    <source>
        <dbReference type="ARBA" id="ARBA00022475"/>
    </source>
</evidence>
<evidence type="ECO:0000256" key="7">
    <source>
        <dbReference type="ARBA" id="ARBA00023136"/>
    </source>
</evidence>
<feature type="transmembrane region" description="Helical" evidence="8">
    <location>
        <begin position="144"/>
        <end position="176"/>
    </location>
</feature>
<evidence type="ECO:0000256" key="6">
    <source>
        <dbReference type="ARBA" id="ARBA00022989"/>
    </source>
</evidence>
<keyword evidence="6 8" id="KW-1133">Transmembrane helix</keyword>
<comment type="caution">
    <text evidence="9">The sequence shown here is derived from an EMBL/GenBank/DDBJ whole genome shotgun (WGS) entry which is preliminary data.</text>
</comment>
<dbReference type="InterPro" id="IPR050297">
    <property type="entry name" value="LipidA_mod_glycosyltrf_83"/>
</dbReference>
<keyword evidence="10" id="KW-1185">Reference proteome</keyword>
<organism evidence="9 10">
    <name type="scientific">Conexibacter stalactiti</name>
    <dbReference type="NCBI Taxonomy" id="1940611"/>
    <lineage>
        <taxon>Bacteria</taxon>
        <taxon>Bacillati</taxon>
        <taxon>Actinomycetota</taxon>
        <taxon>Thermoleophilia</taxon>
        <taxon>Solirubrobacterales</taxon>
        <taxon>Conexibacteraceae</taxon>
        <taxon>Conexibacter</taxon>
    </lineage>
</organism>
<reference evidence="9 10" key="2">
    <citation type="submission" date="2023-10" db="EMBL/GenBank/DDBJ databases">
        <authorList>
            <person name="Han X.F."/>
        </authorList>
    </citation>
    <scope>NUCLEOTIDE SEQUENCE [LARGE SCALE GENOMIC DNA]</scope>
    <source>
        <strain evidence="9 10">KCTC 39840</strain>
    </source>
</reference>
<protein>
    <recommendedName>
        <fullName evidence="11">Glycosyltransferase RgtA/B/C/D-like domain-containing protein</fullName>
    </recommendedName>
</protein>
<reference evidence="10" key="1">
    <citation type="submission" date="2023-07" db="EMBL/GenBank/DDBJ databases">
        <title>Conexibacter stalactiti sp. nov., isolated from stalactites in a lava cave and emended description of the genus Conexibacter.</title>
        <authorList>
            <person name="Lee S.D."/>
        </authorList>
    </citation>
    <scope>NUCLEOTIDE SEQUENCE [LARGE SCALE GENOMIC DNA]</scope>
    <source>
        <strain evidence="10">KCTC 39840</strain>
    </source>
</reference>
<dbReference type="RefSeq" id="WP_318595922.1">
    <property type="nucleotide sequence ID" value="NZ_JAWSTH010000007.1"/>
</dbReference>
<name>A0ABU4HK27_9ACTN</name>
<evidence type="ECO:0000256" key="8">
    <source>
        <dbReference type="SAM" id="Phobius"/>
    </source>
</evidence>
<keyword evidence="3" id="KW-0328">Glycosyltransferase</keyword>
<keyword evidence="7 8" id="KW-0472">Membrane</keyword>
<evidence type="ECO:0008006" key="11">
    <source>
        <dbReference type="Google" id="ProtNLM"/>
    </source>
</evidence>
<proteinExistence type="predicted"/>
<dbReference type="EMBL" id="JAWSTH010000007">
    <property type="protein sequence ID" value="MDW5593663.1"/>
    <property type="molecule type" value="Genomic_DNA"/>
</dbReference>
<evidence type="ECO:0000256" key="3">
    <source>
        <dbReference type="ARBA" id="ARBA00022676"/>
    </source>
</evidence>
<keyword evidence="2" id="KW-1003">Cell membrane</keyword>
<keyword evidence="4" id="KW-0808">Transferase</keyword>
<feature type="transmembrane region" description="Helical" evidence="8">
    <location>
        <begin position="62"/>
        <end position="84"/>
    </location>
</feature>
<comment type="subcellular location">
    <subcellularLocation>
        <location evidence="1">Cell membrane</location>
        <topology evidence="1">Multi-pass membrane protein</topology>
    </subcellularLocation>
</comment>
<evidence type="ECO:0000313" key="9">
    <source>
        <dbReference type="EMBL" id="MDW5593663.1"/>
    </source>
</evidence>
<dbReference type="PANTHER" id="PTHR33908:SF11">
    <property type="entry name" value="MEMBRANE PROTEIN"/>
    <property type="match status" value="1"/>
</dbReference>
<gene>
    <name evidence="9" type="ORF">R7226_04905</name>
</gene>